<dbReference type="Proteomes" id="UP001551675">
    <property type="component" value="Unassembled WGS sequence"/>
</dbReference>
<dbReference type="RefSeq" id="WP_061252714.1">
    <property type="nucleotide sequence ID" value="NZ_JBFALK010000016.1"/>
</dbReference>
<gene>
    <name evidence="2" type="ORF">AB0I59_27485</name>
</gene>
<proteinExistence type="inferred from homology"/>
<dbReference type="InterPro" id="IPR014748">
    <property type="entry name" value="Enoyl-CoA_hydra_C"/>
</dbReference>
<reference evidence="2 3" key="1">
    <citation type="submission" date="2024-06" db="EMBL/GenBank/DDBJ databases">
        <title>The Natural Products Discovery Center: Release of the First 8490 Sequenced Strains for Exploring Actinobacteria Biosynthetic Diversity.</title>
        <authorList>
            <person name="Kalkreuter E."/>
            <person name="Kautsar S.A."/>
            <person name="Yang D."/>
            <person name="Bader C.D."/>
            <person name="Teijaro C.N."/>
            <person name="Fluegel L."/>
            <person name="Davis C.M."/>
            <person name="Simpson J.R."/>
            <person name="Lauterbach L."/>
            <person name="Steele A.D."/>
            <person name="Gui C."/>
            <person name="Meng S."/>
            <person name="Li G."/>
            <person name="Viehrig K."/>
            <person name="Ye F."/>
            <person name="Su P."/>
            <person name="Kiefer A.F."/>
            <person name="Nichols A."/>
            <person name="Cepeda A.J."/>
            <person name="Yan W."/>
            <person name="Fan B."/>
            <person name="Jiang Y."/>
            <person name="Adhikari A."/>
            <person name="Zheng C.-J."/>
            <person name="Schuster L."/>
            <person name="Cowan T.M."/>
            <person name="Smanski M.J."/>
            <person name="Chevrette M.G."/>
            <person name="De Carvalho L.P.S."/>
            <person name="Shen B."/>
        </authorList>
    </citation>
    <scope>NUCLEOTIDE SEQUENCE [LARGE SCALE GENOMIC DNA]</scope>
    <source>
        <strain evidence="2 3">NPDC050100</strain>
    </source>
</reference>
<organism evidence="2 3">
    <name type="scientific">Microtetraspora glauca</name>
    <dbReference type="NCBI Taxonomy" id="1996"/>
    <lineage>
        <taxon>Bacteria</taxon>
        <taxon>Bacillati</taxon>
        <taxon>Actinomycetota</taxon>
        <taxon>Actinomycetes</taxon>
        <taxon>Streptosporangiales</taxon>
        <taxon>Streptosporangiaceae</taxon>
        <taxon>Microtetraspora</taxon>
    </lineage>
</organism>
<keyword evidence="3" id="KW-1185">Reference proteome</keyword>
<dbReference type="Gene3D" id="1.10.12.10">
    <property type="entry name" value="Lyase 2-enoyl-coa Hydratase, Chain A, domain 2"/>
    <property type="match status" value="1"/>
</dbReference>
<dbReference type="Gene3D" id="3.90.226.10">
    <property type="entry name" value="2-enoyl-CoA Hydratase, Chain A, domain 1"/>
    <property type="match status" value="1"/>
</dbReference>
<dbReference type="PANTHER" id="PTHR43459">
    <property type="entry name" value="ENOYL-COA HYDRATASE"/>
    <property type="match status" value="1"/>
</dbReference>
<dbReference type="SUPFAM" id="SSF52096">
    <property type="entry name" value="ClpP/crotonase"/>
    <property type="match status" value="1"/>
</dbReference>
<dbReference type="InterPro" id="IPR029045">
    <property type="entry name" value="ClpP/crotonase-like_dom_sf"/>
</dbReference>
<dbReference type="PANTHER" id="PTHR43459:SF1">
    <property type="entry name" value="EG:BACN32G11.4 PROTEIN"/>
    <property type="match status" value="1"/>
</dbReference>
<accession>A0ABV3GLQ6</accession>
<evidence type="ECO:0000313" key="3">
    <source>
        <dbReference type="Proteomes" id="UP001551675"/>
    </source>
</evidence>
<dbReference type="InterPro" id="IPR001753">
    <property type="entry name" value="Enoyl-CoA_hydra/iso"/>
</dbReference>
<name>A0ABV3GLQ6_MICGL</name>
<comment type="caution">
    <text evidence="2">The sequence shown here is derived from an EMBL/GenBank/DDBJ whole genome shotgun (WGS) entry which is preliminary data.</text>
</comment>
<dbReference type="EMBL" id="JBFALK010000016">
    <property type="protein sequence ID" value="MEV0972361.1"/>
    <property type="molecule type" value="Genomic_DNA"/>
</dbReference>
<dbReference type="Pfam" id="PF00378">
    <property type="entry name" value="ECH_1"/>
    <property type="match status" value="1"/>
</dbReference>
<evidence type="ECO:0000256" key="1">
    <source>
        <dbReference type="ARBA" id="ARBA00005254"/>
    </source>
</evidence>
<evidence type="ECO:0000313" key="2">
    <source>
        <dbReference type="EMBL" id="MEV0972361.1"/>
    </source>
</evidence>
<dbReference type="CDD" id="cd06558">
    <property type="entry name" value="crotonase-like"/>
    <property type="match status" value="1"/>
</dbReference>
<protein>
    <submittedName>
        <fullName evidence="2">Enoyl-CoA hydratase/isomerase family protein</fullName>
    </submittedName>
</protein>
<comment type="similarity">
    <text evidence="1">Belongs to the enoyl-CoA hydratase/isomerase family.</text>
</comment>
<sequence>MPQQPDVTSESARVLVRDHGAVRVLTLNRPRSRNAIDMTLRVVLAERIEEAMADAAVRVIVLTGAGGTFCSGGDISTMRRQSPELTRPRAEAAQRIVRAMWSGPKPVLAAVEGFAFGAGAALALACDHVVAASDATFSATFTRVGLAGDLGVFWSLRRRAGAAAARRMLMLPREVRGEEALAMGLADVLTEPGAALDGALADAERLAAGPPLALAAIKRMLVEGPSDPYEVLACEVENQVRLFDTDDFAEGVAAFHERRPPVFLGR</sequence>